<dbReference type="SUPFAM" id="SSF46689">
    <property type="entry name" value="Homeodomain-like"/>
    <property type="match status" value="1"/>
</dbReference>
<dbReference type="Proteomes" id="UP000075411">
    <property type="component" value="Unassembled WGS sequence"/>
</dbReference>
<gene>
    <name evidence="9" type="ORF">AD947_05210</name>
</gene>
<dbReference type="PROSITE" id="PS51736">
    <property type="entry name" value="RECOMBINASES_3"/>
    <property type="match status" value="1"/>
</dbReference>
<dbReference type="EMBL" id="LHZT01000111">
    <property type="protein sequence ID" value="KXV58823.1"/>
    <property type="molecule type" value="Genomic_DNA"/>
</dbReference>
<dbReference type="GO" id="GO:0003677">
    <property type="term" value="F:DNA binding"/>
    <property type="evidence" value="ECO:0007669"/>
    <property type="project" value="UniProtKB-KW"/>
</dbReference>
<dbReference type="InterPro" id="IPR009057">
    <property type="entry name" value="Homeodomain-like_sf"/>
</dbReference>
<keyword evidence="4" id="KW-0238">DNA-binding</keyword>
<comment type="caution">
    <text evidence="9">The sequence shown here is derived from an EMBL/GenBank/DDBJ whole genome shotgun (WGS) entry which is preliminary data.</text>
</comment>
<dbReference type="Gene3D" id="3.40.50.1390">
    <property type="entry name" value="Resolvase, N-terminal catalytic domain"/>
    <property type="match status" value="1"/>
</dbReference>
<keyword evidence="2" id="KW-0229">DNA integration</keyword>
<dbReference type="InterPro" id="IPR050639">
    <property type="entry name" value="SSR_resolvase"/>
</dbReference>
<evidence type="ECO:0000256" key="1">
    <source>
        <dbReference type="ARBA" id="ARBA00009913"/>
    </source>
</evidence>
<evidence type="ECO:0000256" key="3">
    <source>
        <dbReference type="ARBA" id="ARBA00023100"/>
    </source>
</evidence>
<dbReference type="AlphaFoldDB" id="A0A149U060"/>
<evidence type="ECO:0000256" key="4">
    <source>
        <dbReference type="ARBA" id="ARBA00023125"/>
    </source>
</evidence>
<dbReference type="SMART" id="SM00857">
    <property type="entry name" value="Resolvase"/>
    <property type="match status" value="1"/>
</dbReference>
<dbReference type="OrthoDB" id="2290206at2"/>
<evidence type="ECO:0000259" key="8">
    <source>
        <dbReference type="PROSITE" id="PS51736"/>
    </source>
</evidence>
<keyword evidence="3" id="KW-0230">DNA invertase</keyword>
<dbReference type="Pfam" id="PF00239">
    <property type="entry name" value="Resolvase"/>
    <property type="match status" value="1"/>
</dbReference>
<organism evidence="9 10">
    <name type="scientific">Acetobacter tropicalis</name>
    <dbReference type="NCBI Taxonomy" id="104102"/>
    <lineage>
        <taxon>Bacteria</taxon>
        <taxon>Pseudomonadati</taxon>
        <taxon>Pseudomonadota</taxon>
        <taxon>Alphaproteobacteria</taxon>
        <taxon>Acetobacterales</taxon>
        <taxon>Acetobacteraceae</taxon>
        <taxon>Acetobacter</taxon>
    </lineage>
</organism>
<dbReference type="Gene3D" id="1.10.10.60">
    <property type="entry name" value="Homeodomain-like"/>
    <property type="match status" value="1"/>
</dbReference>
<dbReference type="InterPro" id="IPR006118">
    <property type="entry name" value="Recombinase_CS"/>
</dbReference>
<feature type="active site" description="O-(5'-phospho-DNA)-serine intermediate" evidence="6 7">
    <location>
        <position position="16"/>
    </location>
</feature>
<reference evidence="9 10" key="1">
    <citation type="submission" date="2015-06" db="EMBL/GenBank/DDBJ databases">
        <title>Improved classification and identification of acetic acid bacteria using matrix-assisted laser desorption/ionization time-of-flight mass spectrometry; Gluconobacter nephelii and Gluconobacter uchimurae are later heterotypic synonyms of Gluconobacter japonicus and Gluconobacter oxydans, respectively.</title>
        <authorList>
            <person name="Li L."/>
            <person name="Cleenwerck I."/>
            <person name="De Vuyst L."/>
            <person name="Vandamme P."/>
        </authorList>
    </citation>
    <scope>NUCLEOTIDE SEQUENCE [LARGE SCALE GENOMIC DNA]</scope>
    <source>
        <strain evidence="9 10">LMG 1663</strain>
    </source>
</reference>
<evidence type="ECO:0000256" key="5">
    <source>
        <dbReference type="ARBA" id="ARBA00023172"/>
    </source>
</evidence>
<dbReference type="PANTHER" id="PTHR30461:SF26">
    <property type="entry name" value="RESOLVASE HOMOLOG YNEB"/>
    <property type="match status" value="1"/>
</dbReference>
<evidence type="ECO:0000256" key="7">
    <source>
        <dbReference type="PROSITE-ProRule" id="PRU10137"/>
    </source>
</evidence>
<comment type="similarity">
    <text evidence="1">Belongs to the site-specific recombinase resolvase family.</text>
</comment>
<evidence type="ECO:0000256" key="2">
    <source>
        <dbReference type="ARBA" id="ARBA00022908"/>
    </source>
</evidence>
<feature type="domain" description="Resolvase/invertase-type recombinase catalytic" evidence="8">
    <location>
        <begin position="8"/>
        <end position="142"/>
    </location>
</feature>
<sequence length="202" mass="22658">MQFWDMDRKIGYARVSTVGQTLDLQIKSLKAAGCERIFKEKASGADAQRVELRRMLKSLKGGDTVVVTRIDRLARSTFDLFGIVREITEKKAQFYSLAEPWADTGTSTGRLMLAVLGGLADVERDLIRNRTAEGRARAIEQGRHMGRPRQITEAQRREIVIRRKEGERLKSIADAFGISDSTVSRIASGKDSYVPRKLADMV</sequence>
<dbReference type="InterPro" id="IPR036162">
    <property type="entry name" value="Resolvase-like_N_sf"/>
</dbReference>
<name>A0A149U060_9PROT</name>
<dbReference type="InterPro" id="IPR006119">
    <property type="entry name" value="Resolv_N"/>
</dbReference>
<dbReference type="PROSITE" id="PS00398">
    <property type="entry name" value="RECOMBINASES_2"/>
    <property type="match status" value="1"/>
</dbReference>
<dbReference type="GO" id="GO:0000150">
    <property type="term" value="F:DNA strand exchange activity"/>
    <property type="evidence" value="ECO:0007669"/>
    <property type="project" value="UniProtKB-KW"/>
</dbReference>
<accession>A0A149U060</accession>
<dbReference type="RefSeq" id="WP_061487761.1">
    <property type="nucleotide sequence ID" value="NZ_LHZT01000111.1"/>
</dbReference>
<dbReference type="PROSITE" id="PS00397">
    <property type="entry name" value="RECOMBINASES_1"/>
    <property type="match status" value="1"/>
</dbReference>
<dbReference type="FunFam" id="3.40.50.1390:FF:000001">
    <property type="entry name" value="DNA recombinase"/>
    <property type="match status" value="1"/>
</dbReference>
<dbReference type="GO" id="GO:0015074">
    <property type="term" value="P:DNA integration"/>
    <property type="evidence" value="ECO:0007669"/>
    <property type="project" value="UniProtKB-KW"/>
</dbReference>
<evidence type="ECO:0000313" key="10">
    <source>
        <dbReference type="Proteomes" id="UP000075411"/>
    </source>
</evidence>
<evidence type="ECO:0000256" key="6">
    <source>
        <dbReference type="PIRSR" id="PIRSR606118-50"/>
    </source>
</evidence>
<dbReference type="CDD" id="cd03768">
    <property type="entry name" value="SR_ResInv"/>
    <property type="match status" value="1"/>
</dbReference>
<protein>
    <recommendedName>
        <fullName evidence="8">Resolvase/invertase-type recombinase catalytic domain-containing protein</fullName>
    </recommendedName>
</protein>
<dbReference type="PANTHER" id="PTHR30461">
    <property type="entry name" value="DNA-INVERTASE FROM LAMBDOID PROPHAGE"/>
    <property type="match status" value="1"/>
</dbReference>
<keyword evidence="5" id="KW-0233">DNA recombination</keyword>
<dbReference type="SUPFAM" id="SSF53041">
    <property type="entry name" value="Resolvase-like"/>
    <property type="match status" value="1"/>
</dbReference>
<dbReference type="Pfam" id="PF13384">
    <property type="entry name" value="HTH_23"/>
    <property type="match status" value="1"/>
</dbReference>
<dbReference type="PATRIC" id="fig|104102.12.peg.13"/>
<proteinExistence type="inferred from homology"/>
<evidence type="ECO:0000313" key="9">
    <source>
        <dbReference type="EMBL" id="KXV58823.1"/>
    </source>
</evidence>